<gene>
    <name evidence="2" type="ORF">MCOR_22889</name>
</gene>
<dbReference type="EMBL" id="CACVKT020004015">
    <property type="protein sequence ID" value="CAC5387578.1"/>
    <property type="molecule type" value="Genomic_DNA"/>
</dbReference>
<evidence type="ECO:0000259" key="1">
    <source>
        <dbReference type="PROSITE" id="PS50104"/>
    </source>
</evidence>
<evidence type="ECO:0000313" key="3">
    <source>
        <dbReference type="Proteomes" id="UP000507470"/>
    </source>
</evidence>
<organism evidence="2 3">
    <name type="scientific">Mytilus coruscus</name>
    <name type="common">Sea mussel</name>
    <dbReference type="NCBI Taxonomy" id="42192"/>
    <lineage>
        <taxon>Eukaryota</taxon>
        <taxon>Metazoa</taxon>
        <taxon>Spiralia</taxon>
        <taxon>Lophotrochozoa</taxon>
        <taxon>Mollusca</taxon>
        <taxon>Bivalvia</taxon>
        <taxon>Autobranchia</taxon>
        <taxon>Pteriomorphia</taxon>
        <taxon>Mytilida</taxon>
        <taxon>Mytiloidea</taxon>
        <taxon>Mytilidae</taxon>
        <taxon>Mytilinae</taxon>
        <taxon>Mytilus</taxon>
    </lineage>
</organism>
<dbReference type="InterPro" id="IPR035897">
    <property type="entry name" value="Toll_tir_struct_dom_sf"/>
</dbReference>
<dbReference type="SUPFAM" id="SSF52200">
    <property type="entry name" value="Toll/Interleukin receptor TIR domain"/>
    <property type="match status" value="1"/>
</dbReference>
<feature type="domain" description="TIR" evidence="1">
    <location>
        <begin position="297"/>
        <end position="406"/>
    </location>
</feature>
<dbReference type="GO" id="GO:0007165">
    <property type="term" value="P:signal transduction"/>
    <property type="evidence" value="ECO:0007669"/>
    <property type="project" value="InterPro"/>
</dbReference>
<dbReference type="InterPro" id="IPR000157">
    <property type="entry name" value="TIR_dom"/>
</dbReference>
<dbReference type="Pfam" id="PF01582">
    <property type="entry name" value="TIR"/>
    <property type="match status" value="1"/>
</dbReference>
<dbReference type="AlphaFoldDB" id="A0A6J8BUA2"/>
<dbReference type="Proteomes" id="UP000507470">
    <property type="component" value="Unassembled WGS sequence"/>
</dbReference>
<dbReference type="PROSITE" id="PS50104">
    <property type="entry name" value="TIR"/>
    <property type="match status" value="1"/>
</dbReference>
<protein>
    <recommendedName>
        <fullName evidence="1">TIR domain-containing protein</fullName>
    </recommendedName>
</protein>
<reference evidence="2 3" key="1">
    <citation type="submission" date="2020-06" db="EMBL/GenBank/DDBJ databases">
        <authorList>
            <person name="Li R."/>
            <person name="Bekaert M."/>
        </authorList>
    </citation>
    <scope>NUCLEOTIDE SEQUENCE [LARGE SCALE GENOMIC DNA]</scope>
    <source>
        <strain evidence="3">wild</strain>
    </source>
</reference>
<accession>A0A6J8BUA2</accession>
<evidence type="ECO:0000313" key="2">
    <source>
        <dbReference type="EMBL" id="CAC5387578.1"/>
    </source>
</evidence>
<dbReference type="Gene3D" id="3.40.50.10140">
    <property type="entry name" value="Toll/interleukin-1 receptor homology (TIR) domain"/>
    <property type="match status" value="1"/>
</dbReference>
<proteinExistence type="predicted"/>
<sequence length="406" mass="47092">MYIGEKASINEIITHHELLSANLFRKKNLVQLWKLLLLDHVYFYNKSTLIPNELEFMIMSQECRIPPVVYAHFLRLLCHYHLGYFILIIIKFDMSPILHSKKSYVTLNEVELEFTRLNVNVDLKQANPGESIRYVFGNGLVLDYQVDYSFETKLISWEYKIENSFTGKTALNEKYDRLFDGCSLFSYLILHTLIAFVDVLPAESYDINYEKYKATQTVKLSDLLSEVRNWQTRQIFEIILFAMSTFAILKLCLYYTCQYETNWLSSLCNVWRKGGGKVNLYDNCLGNIVNENDLNNYIYDVIIISTENDHDFIIDNAIITCLESKGYKVCVPDRDFDAGISRFLLFSNAIQISKTIVVVCSEEFLKDSFLNKIVFGDFIMSMSEDGKINGKNIFLIIKDVGIISTC</sequence>
<keyword evidence="3" id="KW-1185">Reference proteome</keyword>
<name>A0A6J8BUA2_MYTCO</name>